<dbReference type="InterPro" id="IPR011033">
    <property type="entry name" value="PRC_barrel-like_sf"/>
</dbReference>
<protein>
    <submittedName>
        <fullName evidence="4">PRC-barrel</fullName>
    </submittedName>
</protein>
<organism evidence="4">
    <name type="scientific">Chelativorans sp. (strain BNC1)</name>
    <dbReference type="NCBI Taxonomy" id="266779"/>
    <lineage>
        <taxon>Bacteria</taxon>
        <taxon>Pseudomonadati</taxon>
        <taxon>Pseudomonadota</taxon>
        <taxon>Alphaproteobacteria</taxon>
        <taxon>Hyphomicrobiales</taxon>
        <taxon>Phyllobacteriaceae</taxon>
        <taxon>Chelativorans</taxon>
    </lineage>
</organism>
<sequence precursor="true">MIRTLLATTALATLLAGGAIAQQTTPPTTAPSAAPAESQTQQMVVHAEGHLASNIIGEAVYNSTGDDAEDIGDVSDLVITNEGQIEAIVVGVGGFLGIGQKDVALEFNLAQWTDQPDGERRLVVETTEDALRALPEFDRSAYEPMPADAQVGETTPATEQDLATARTQEEGAEGGETGGETAMAPADSGQEGGEAGGETAMAPADSGQESGEMAADQTEQTGDQAGGATGGAVATAPATGAGDDQQAQQPADQQAQQERPADQQTAQDNQMGAGEAATDQTQTGAIDRSTMQQATPDQLTAETLVGTTVYGANEENIGEIGDVALTPEGQVDAVIVDVGGFLGVGEKQVAIGMDDLNFMADEDGDLYLFTNFTQEQLEAQPAYDEASYAENRDEMRLQAQ</sequence>
<dbReference type="eggNOG" id="COG1873">
    <property type="taxonomic scope" value="Bacteria"/>
</dbReference>
<dbReference type="PANTHER" id="PTHR36505">
    <property type="entry name" value="BLR1072 PROTEIN"/>
    <property type="match status" value="1"/>
</dbReference>
<feature type="chain" id="PRO_5004180150" evidence="2">
    <location>
        <begin position="22"/>
        <end position="400"/>
    </location>
</feature>
<dbReference type="Pfam" id="PF05239">
    <property type="entry name" value="PRC"/>
    <property type="match status" value="2"/>
</dbReference>
<dbReference type="Gene3D" id="2.30.30.240">
    <property type="entry name" value="PRC-barrel domain"/>
    <property type="match status" value="2"/>
</dbReference>
<accession>Q11DQ2</accession>
<feature type="compositionally biased region" description="Low complexity" evidence="1">
    <location>
        <begin position="231"/>
        <end position="264"/>
    </location>
</feature>
<feature type="domain" description="PRC-barrel" evidence="3">
    <location>
        <begin position="50"/>
        <end position="130"/>
    </location>
</feature>
<feature type="compositionally biased region" description="Low complexity" evidence="1">
    <location>
        <begin position="179"/>
        <end position="189"/>
    </location>
</feature>
<feature type="region of interest" description="Disordered" evidence="1">
    <location>
        <begin position="380"/>
        <end position="400"/>
    </location>
</feature>
<feature type="compositionally biased region" description="Basic and acidic residues" evidence="1">
    <location>
        <begin position="390"/>
        <end position="400"/>
    </location>
</feature>
<keyword evidence="2" id="KW-0732">Signal</keyword>
<dbReference type="AlphaFoldDB" id="Q11DQ2"/>
<dbReference type="KEGG" id="mes:Meso_3101"/>
<name>Q11DQ2_CHESB</name>
<evidence type="ECO:0000313" key="4">
    <source>
        <dbReference type="EMBL" id="ABG64473.1"/>
    </source>
</evidence>
<dbReference type="InterPro" id="IPR027275">
    <property type="entry name" value="PRC-brl_dom"/>
</dbReference>
<dbReference type="STRING" id="266779.Meso_3101"/>
<evidence type="ECO:0000256" key="1">
    <source>
        <dbReference type="SAM" id="MobiDB-lite"/>
    </source>
</evidence>
<dbReference type="HOGENOM" id="CLU_051335_1_0_5"/>
<gene>
    <name evidence="4" type="ordered locus">Meso_3101</name>
</gene>
<evidence type="ECO:0000259" key="3">
    <source>
        <dbReference type="Pfam" id="PF05239"/>
    </source>
</evidence>
<feature type="domain" description="PRC-barrel" evidence="3">
    <location>
        <begin position="297"/>
        <end position="359"/>
    </location>
</feature>
<dbReference type="OrthoDB" id="7876889at2"/>
<feature type="signal peptide" evidence="2">
    <location>
        <begin position="1"/>
        <end position="21"/>
    </location>
</feature>
<dbReference type="EMBL" id="CP000390">
    <property type="protein sequence ID" value="ABG64473.1"/>
    <property type="molecule type" value="Genomic_DNA"/>
</dbReference>
<proteinExistence type="predicted"/>
<dbReference type="PANTHER" id="PTHR36505:SF1">
    <property type="entry name" value="BLR1072 PROTEIN"/>
    <property type="match status" value="1"/>
</dbReference>
<evidence type="ECO:0000256" key="2">
    <source>
        <dbReference type="SAM" id="SignalP"/>
    </source>
</evidence>
<dbReference type="SUPFAM" id="SSF50346">
    <property type="entry name" value="PRC-barrel domain"/>
    <property type="match status" value="2"/>
</dbReference>
<feature type="region of interest" description="Disordered" evidence="1">
    <location>
        <begin position="134"/>
        <end position="280"/>
    </location>
</feature>
<feature type="region of interest" description="Disordered" evidence="1">
    <location>
        <begin position="22"/>
        <end position="41"/>
    </location>
</feature>
<reference evidence="4" key="1">
    <citation type="submission" date="2006-06" db="EMBL/GenBank/DDBJ databases">
        <title>Complete sequence of chromosome of Chelativorans sp. BNC1.</title>
        <authorList>
            <consortium name="US DOE Joint Genome Institute"/>
            <person name="Copeland A."/>
            <person name="Lucas S."/>
            <person name="Lapidus A."/>
            <person name="Barry K."/>
            <person name="Detter J.C."/>
            <person name="Glavina del Rio T."/>
            <person name="Hammon N."/>
            <person name="Israni S."/>
            <person name="Dalin E."/>
            <person name="Tice H."/>
            <person name="Pitluck S."/>
            <person name="Chertkov O."/>
            <person name="Brettin T."/>
            <person name="Bruce D."/>
            <person name="Han C."/>
            <person name="Tapia R."/>
            <person name="Gilna P."/>
            <person name="Schmutz J."/>
            <person name="Larimer F."/>
            <person name="Land M."/>
            <person name="Hauser L."/>
            <person name="Kyrpides N."/>
            <person name="Mikhailova N."/>
            <person name="Richardson P."/>
        </authorList>
    </citation>
    <scope>NUCLEOTIDE SEQUENCE</scope>
    <source>
        <strain evidence="4">BNC1</strain>
    </source>
</reference>